<comment type="caution">
    <text evidence="2">The sequence shown here is derived from an EMBL/GenBank/DDBJ whole genome shotgun (WGS) entry which is preliminary data.</text>
</comment>
<feature type="non-terminal residue" evidence="2">
    <location>
        <position position="175"/>
    </location>
</feature>
<dbReference type="Proteomes" id="UP001212841">
    <property type="component" value="Unassembled WGS sequence"/>
</dbReference>
<protein>
    <submittedName>
        <fullName evidence="2">Uncharacterized protein</fullName>
    </submittedName>
</protein>
<dbReference type="AlphaFoldDB" id="A0AAD5SF52"/>
<name>A0AAD5SF52_9FUNG</name>
<feature type="compositionally biased region" description="Basic and acidic residues" evidence="1">
    <location>
        <begin position="117"/>
        <end position="148"/>
    </location>
</feature>
<sequence length="175" mass="19383">MLWYAVGKYCGDLEGEFFVSGILPEIMDAGSCFLMYVTGGEPLSAFELEGLGRLWEFLEDFLRRMKGREEGRVLRKLVPEGMKVRDLKKGLERLRRGLDGRGGERVRIRIAAKASKKHGEDEESGVKEEGGGDAKVENGEDGSKHDVESDSEDGNEASDDDFEPTQDDDEFGDAG</sequence>
<evidence type="ECO:0000313" key="3">
    <source>
        <dbReference type="Proteomes" id="UP001212841"/>
    </source>
</evidence>
<keyword evidence="3" id="KW-1185">Reference proteome</keyword>
<organism evidence="2 3">
    <name type="scientific">Rhizophlyctis rosea</name>
    <dbReference type="NCBI Taxonomy" id="64517"/>
    <lineage>
        <taxon>Eukaryota</taxon>
        <taxon>Fungi</taxon>
        <taxon>Fungi incertae sedis</taxon>
        <taxon>Chytridiomycota</taxon>
        <taxon>Chytridiomycota incertae sedis</taxon>
        <taxon>Chytridiomycetes</taxon>
        <taxon>Rhizophlyctidales</taxon>
        <taxon>Rhizophlyctidaceae</taxon>
        <taxon>Rhizophlyctis</taxon>
    </lineage>
</organism>
<accession>A0AAD5SF52</accession>
<reference evidence="2" key="1">
    <citation type="submission" date="2020-05" db="EMBL/GenBank/DDBJ databases">
        <title>Phylogenomic resolution of chytrid fungi.</title>
        <authorList>
            <person name="Stajich J.E."/>
            <person name="Amses K."/>
            <person name="Simmons R."/>
            <person name="Seto K."/>
            <person name="Myers J."/>
            <person name="Bonds A."/>
            <person name="Quandt C.A."/>
            <person name="Barry K."/>
            <person name="Liu P."/>
            <person name="Grigoriev I."/>
            <person name="Longcore J.E."/>
            <person name="James T.Y."/>
        </authorList>
    </citation>
    <scope>NUCLEOTIDE SEQUENCE</scope>
    <source>
        <strain evidence="2">JEL0318</strain>
    </source>
</reference>
<feature type="region of interest" description="Disordered" evidence="1">
    <location>
        <begin position="112"/>
        <end position="175"/>
    </location>
</feature>
<gene>
    <name evidence="2" type="ORF">HK097_007104</name>
</gene>
<evidence type="ECO:0000256" key="1">
    <source>
        <dbReference type="SAM" id="MobiDB-lite"/>
    </source>
</evidence>
<evidence type="ECO:0000313" key="2">
    <source>
        <dbReference type="EMBL" id="KAJ3051870.1"/>
    </source>
</evidence>
<feature type="compositionally biased region" description="Acidic residues" evidence="1">
    <location>
        <begin position="149"/>
        <end position="175"/>
    </location>
</feature>
<dbReference type="EMBL" id="JADGJD010000349">
    <property type="protein sequence ID" value="KAJ3051870.1"/>
    <property type="molecule type" value="Genomic_DNA"/>
</dbReference>
<proteinExistence type="predicted"/>